<name>A0A2W5EIE0_9SPHI</name>
<evidence type="ECO:0000313" key="4">
    <source>
        <dbReference type="Proteomes" id="UP000249645"/>
    </source>
</evidence>
<feature type="chain" id="PRO_5015860958" description="Outer membrane protein beta-barrel domain-containing protein" evidence="1">
    <location>
        <begin position="23"/>
        <end position="227"/>
    </location>
</feature>
<proteinExistence type="predicted"/>
<evidence type="ECO:0000259" key="2">
    <source>
        <dbReference type="Pfam" id="PF13568"/>
    </source>
</evidence>
<dbReference type="Pfam" id="PF13568">
    <property type="entry name" value="OMP_b-brl_2"/>
    <property type="match status" value="1"/>
</dbReference>
<evidence type="ECO:0000313" key="3">
    <source>
        <dbReference type="EMBL" id="PZP43921.1"/>
    </source>
</evidence>
<organism evidence="3 4">
    <name type="scientific">Pseudopedobacter saltans</name>
    <dbReference type="NCBI Taxonomy" id="151895"/>
    <lineage>
        <taxon>Bacteria</taxon>
        <taxon>Pseudomonadati</taxon>
        <taxon>Bacteroidota</taxon>
        <taxon>Sphingobacteriia</taxon>
        <taxon>Sphingobacteriales</taxon>
        <taxon>Sphingobacteriaceae</taxon>
        <taxon>Pseudopedobacter</taxon>
    </lineage>
</organism>
<keyword evidence="1" id="KW-0732">Signal</keyword>
<feature type="signal peptide" evidence="1">
    <location>
        <begin position="1"/>
        <end position="22"/>
    </location>
</feature>
<reference evidence="3 4" key="1">
    <citation type="submission" date="2017-11" db="EMBL/GenBank/DDBJ databases">
        <title>Infants hospitalized years apart are colonized by the same room-sourced microbial strains.</title>
        <authorList>
            <person name="Brooks B."/>
            <person name="Olm M.R."/>
            <person name="Firek B.A."/>
            <person name="Baker R."/>
            <person name="Thomas B.C."/>
            <person name="Morowitz M.J."/>
            <person name="Banfield J.F."/>
        </authorList>
    </citation>
    <scope>NUCLEOTIDE SEQUENCE [LARGE SCALE GENOMIC DNA]</scope>
    <source>
        <strain evidence="3">S2_009_000_R2_76</strain>
    </source>
</reference>
<dbReference type="Proteomes" id="UP000249645">
    <property type="component" value="Unassembled WGS sequence"/>
</dbReference>
<dbReference type="InterPro" id="IPR025665">
    <property type="entry name" value="Beta-barrel_OMP_2"/>
</dbReference>
<dbReference type="AlphaFoldDB" id="A0A2W5EIE0"/>
<evidence type="ECO:0000256" key="1">
    <source>
        <dbReference type="SAM" id="SignalP"/>
    </source>
</evidence>
<gene>
    <name evidence="3" type="ORF">DI598_15155</name>
</gene>
<dbReference type="EMBL" id="QFOI01000344">
    <property type="protein sequence ID" value="PZP43921.1"/>
    <property type="molecule type" value="Genomic_DNA"/>
</dbReference>
<protein>
    <recommendedName>
        <fullName evidence="2">Outer membrane protein beta-barrel domain-containing protein</fullName>
    </recommendedName>
</protein>
<comment type="caution">
    <text evidence="3">The sequence shown here is derived from an EMBL/GenBank/DDBJ whole genome shotgun (WGS) entry which is preliminary data.</text>
</comment>
<feature type="domain" description="Outer membrane protein beta-barrel" evidence="2">
    <location>
        <begin position="41"/>
        <end position="203"/>
    </location>
</feature>
<accession>A0A2W5EIE0</accession>
<sequence length="227" mass="24746">MKMKKYAIVLLLSLGVFQSAYSQDKTTDDKDDSEETTLNPKFGLKAGYINSNNTADFYGSANATMKSKSGMNFGAFLDIPFSKSWGVQIGMNYAALGTKLTGQYFNITYSDPQNLKYNYFTIPLLAKYTIGNSGLSVLAGPQFGVLLSAKRVNPNGDKTNVKSGLKSNDIAGLGGLEYKLPLKNFSHDIRIGASYQAGLTNIIKDISSNSSNKMYNNAFNAYVAFVF</sequence>